<dbReference type="eggNOG" id="COG0062">
    <property type="taxonomic scope" value="Bacteria"/>
</dbReference>
<organism evidence="2 3">
    <name type="scientific">Isosphaera pallida (strain ATCC 43644 / DSM 9630 / IS1B)</name>
    <dbReference type="NCBI Taxonomy" id="575540"/>
    <lineage>
        <taxon>Bacteria</taxon>
        <taxon>Pseudomonadati</taxon>
        <taxon>Planctomycetota</taxon>
        <taxon>Planctomycetia</taxon>
        <taxon>Isosphaerales</taxon>
        <taxon>Isosphaeraceae</taxon>
        <taxon>Isosphaera</taxon>
    </lineage>
</organism>
<evidence type="ECO:0000313" key="2">
    <source>
        <dbReference type="EMBL" id="ADV62370.1"/>
    </source>
</evidence>
<dbReference type="GO" id="GO:0003729">
    <property type="term" value="F:mRNA binding"/>
    <property type="evidence" value="ECO:0007669"/>
    <property type="project" value="TreeGrafter"/>
</dbReference>
<dbReference type="GO" id="GO:0000932">
    <property type="term" value="C:P-body"/>
    <property type="evidence" value="ECO:0007669"/>
    <property type="project" value="TreeGrafter"/>
</dbReference>
<dbReference type="PROSITE" id="PS51385">
    <property type="entry name" value="YJEF_N"/>
    <property type="match status" value="1"/>
</dbReference>
<keyword evidence="3" id="KW-1185">Reference proteome</keyword>
<sequence>MALPIFKGELPHLTREQAVEVERLMVQGYKLDPLQLAEASGLALARLGRKRFLEGDARGKPVVVLIGPGSRCVVGAVAARRLHAWGANVSLFHAGHIKALPAATQNQLTILDRMHLPIDDQENVGHVLPPALIIETIVDPLERSAPREGEAVLVRWANAQKSTPTLSWEMPSGIDATSGEVFEPAIDANATLCGTLAKQGLYVRGVKGHAGEVYLADIGVPARLFADPALRMNVPLPFGEEELVRLR</sequence>
<protein>
    <submittedName>
        <fullName evidence="2">YjeF-family domain-containing protein</fullName>
    </submittedName>
</protein>
<dbReference type="AlphaFoldDB" id="E8R1F3"/>
<dbReference type="InterPro" id="IPR036652">
    <property type="entry name" value="YjeF_N_dom_sf"/>
</dbReference>
<dbReference type="KEGG" id="ipa:Isop_1787"/>
<dbReference type="GO" id="GO:0033962">
    <property type="term" value="P:P-body assembly"/>
    <property type="evidence" value="ECO:0007669"/>
    <property type="project" value="TreeGrafter"/>
</dbReference>
<dbReference type="Gene3D" id="3.40.50.10260">
    <property type="entry name" value="YjeF N-terminal domain"/>
    <property type="match status" value="1"/>
</dbReference>
<dbReference type="EMBL" id="CP002353">
    <property type="protein sequence ID" value="ADV62370.1"/>
    <property type="molecule type" value="Genomic_DNA"/>
</dbReference>
<dbReference type="RefSeq" id="WP_013564658.1">
    <property type="nucleotide sequence ID" value="NC_014962.1"/>
</dbReference>
<dbReference type="InParanoid" id="E8R1F3"/>
<dbReference type="PANTHER" id="PTHR13612:SF0">
    <property type="entry name" value="ENHANCER OF MRNA-DECAPPING PROTEIN 3"/>
    <property type="match status" value="1"/>
</dbReference>
<dbReference type="STRING" id="575540.Isop_1787"/>
<dbReference type="HOGENOM" id="CLU_024853_0_0_0"/>
<feature type="domain" description="YjeF N-terminal" evidence="1">
    <location>
        <begin position="18"/>
        <end position="226"/>
    </location>
</feature>
<dbReference type="PANTHER" id="PTHR13612">
    <property type="entry name" value="ENHANCER OF MRNA-DECAPPING PROTEIN 3"/>
    <property type="match status" value="1"/>
</dbReference>
<dbReference type="OrthoDB" id="9806925at2"/>
<proteinExistence type="predicted"/>
<dbReference type="Pfam" id="PF03853">
    <property type="entry name" value="YjeF_N"/>
    <property type="match status" value="1"/>
</dbReference>
<reference evidence="2 3" key="2">
    <citation type="journal article" date="2011" name="Stand. Genomic Sci.">
        <title>Complete genome sequence of Isosphaera pallida type strain (IS1B).</title>
        <authorList>
            <consortium name="US DOE Joint Genome Institute (JGI-PGF)"/>
            <person name="Goker M."/>
            <person name="Cleland D."/>
            <person name="Saunders E."/>
            <person name="Lapidus A."/>
            <person name="Nolan M."/>
            <person name="Lucas S."/>
            <person name="Hammon N."/>
            <person name="Deshpande S."/>
            <person name="Cheng J.F."/>
            <person name="Tapia R."/>
            <person name="Han C."/>
            <person name="Goodwin L."/>
            <person name="Pitluck S."/>
            <person name="Liolios K."/>
            <person name="Pagani I."/>
            <person name="Ivanova N."/>
            <person name="Mavromatis K."/>
            <person name="Pati A."/>
            <person name="Chen A."/>
            <person name="Palaniappan K."/>
            <person name="Land M."/>
            <person name="Hauser L."/>
            <person name="Chang Y.J."/>
            <person name="Jeffries C.D."/>
            <person name="Detter J.C."/>
            <person name="Beck B."/>
            <person name="Woyke T."/>
            <person name="Bristow J."/>
            <person name="Eisen J.A."/>
            <person name="Markowitz V."/>
            <person name="Hugenholtz P."/>
            <person name="Kyrpides N.C."/>
            <person name="Klenk H.P."/>
        </authorList>
    </citation>
    <scope>NUCLEOTIDE SEQUENCE [LARGE SCALE GENOMIC DNA]</scope>
    <source>
        <strain evidence="3">ATCC 43644 / DSM 9630 / IS1B</strain>
    </source>
</reference>
<reference key="1">
    <citation type="submission" date="2010-11" db="EMBL/GenBank/DDBJ databases">
        <title>The complete sequence of chromosome of Isophaera pallida ATCC 43644.</title>
        <authorList>
            <consortium name="US DOE Joint Genome Institute (JGI-PGF)"/>
            <person name="Lucas S."/>
            <person name="Copeland A."/>
            <person name="Lapidus A."/>
            <person name="Bruce D."/>
            <person name="Goodwin L."/>
            <person name="Pitluck S."/>
            <person name="Kyrpides N."/>
            <person name="Mavromatis K."/>
            <person name="Pagani I."/>
            <person name="Ivanova N."/>
            <person name="Saunders E."/>
            <person name="Brettin T."/>
            <person name="Detter J.C."/>
            <person name="Han C."/>
            <person name="Tapia R."/>
            <person name="Land M."/>
            <person name="Hauser L."/>
            <person name="Markowitz V."/>
            <person name="Cheng J.-F."/>
            <person name="Hugenholtz P."/>
            <person name="Woyke T."/>
            <person name="Wu D."/>
            <person name="Eisen J.A."/>
        </authorList>
    </citation>
    <scope>NUCLEOTIDE SEQUENCE</scope>
    <source>
        <strain>ATCC 43644</strain>
    </source>
</reference>
<accession>E8R1F3</accession>
<dbReference type="GO" id="GO:0031087">
    <property type="term" value="P:deadenylation-independent decapping of nuclear-transcribed mRNA"/>
    <property type="evidence" value="ECO:0007669"/>
    <property type="project" value="TreeGrafter"/>
</dbReference>
<evidence type="ECO:0000313" key="3">
    <source>
        <dbReference type="Proteomes" id="UP000008631"/>
    </source>
</evidence>
<dbReference type="Proteomes" id="UP000008631">
    <property type="component" value="Chromosome"/>
</dbReference>
<gene>
    <name evidence="2" type="ordered locus">Isop_1787</name>
</gene>
<dbReference type="InterPro" id="IPR004443">
    <property type="entry name" value="YjeF_N_dom"/>
</dbReference>
<name>E8R1F3_ISOPI</name>
<evidence type="ECO:0000259" key="1">
    <source>
        <dbReference type="PROSITE" id="PS51385"/>
    </source>
</evidence>
<dbReference type="SUPFAM" id="SSF64153">
    <property type="entry name" value="YjeF N-terminal domain-like"/>
    <property type="match status" value="1"/>
</dbReference>